<evidence type="ECO:0000259" key="7">
    <source>
        <dbReference type="Pfam" id="PF01435"/>
    </source>
</evidence>
<evidence type="ECO:0000256" key="3">
    <source>
        <dbReference type="ARBA" id="ARBA00022801"/>
    </source>
</evidence>
<comment type="similarity">
    <text evidence="6">Belongs to the peptidase M48 family.</text>
</comment>
<evidence type="ECO:0000313" key="9">
    <source>
        <dbReference type="Proteomes" id="UP001190926"/>
    </source>
</evidence>
<reference evidence="8 9" key="1">
    <citation type="journal article" date="2021" name="Nat. Commun.">
        <title>Incipient diploidization of the medicinal plant Perilla within 10,000 years.</title>
        <authorList>
            <person name="Zhang Y."/>
            <person name="Shen Q."/>
            <person name="Leng L."/>
            <person name="Zhang D."/>
            <person name="Chen S."/>
            <person name="Shi Y."/>
            <person name="Ning Z."/>
            <person name="Chen S."/>
        </authorList>
    </citation>
    <scope>NUCLEOTIDE SEQUENCE [LARGE SCALE GENOMIC DNA]</scope>
    <source>
        <strain evidence="9">cv. PC099</strain>
    </source>
</reference>
<keyword evidence="1 6" id="KW-0645">Protease</keyword>
<name>A0AAD4P6Z1_PERFH</name>
<keyword evidence="9" id="KW-1185">Reference proteome</keyword>
<dbReference type="EMBL" id="SDAM02000131">
    <property type="protein sequence ID" value="KAH6828205.1"/>
    <property type="molecule type" value="Genomic_DNA"/>
</dbReference>
<sequence>MEYCRRLSRINFDGFGCYNSTNPISRHRFCWRRNFGEFGAKKQQGKRGPFDGSNNEFVPSKGWRRWIWNVENAVAMAVFGGGSLLVLSLGKIETVPFTKRKQLVTDSRSAFEVGGERKCEEVKKKFKEKVVDPVLPESVRVRKITEDLIEGFRRRSRKEKWHLDEFDDEKCLKVEFVFVDIPANRIASLPGGKILIFCDLKNHWERVKDDARLAAFIAPQIGHSVARHYEEKLMLRLIPSIPLLILHDCLKLAIIDNSLPSRLKCLRFPFARRMDAEADYIGLLLVACAGYDPRVALQDRERMARFNGDSRLEKMRTQLLAIHMDEALSIYYTTHHH</sequence>
<proteinExistence type="inferred from homology"/>
<dbReference type="AlphaFoldDB" id="A0AAD4P6Z1"/>
<evidence type="ECO:0000256" key="1">
    <source>
        <dbReference type="ARBA" id="ARBA00022670"/>
    </source>
</evidence>
<dbReference type="InterPro" id="IPR051156">
    <property type="entry name" value="Mito/Outer_Membr_Metalloprot"/>
</dbReference>
<dbReference type="Pfam" id="PF01435">
    <property type="entry name" value="Peptidase_M48"/>
    <property type="match status" value="1"/>
</dbReference>
<keyword evidence="2" id="KW-0479">Metal-binding</keyword>
<feature type="domain" description="Peptidase M48" evidence="7">
    <location>
        <begin position="143"/>
        <end position="297"/>
    </location>
</feature>
<keyword evidence="3 6" id="KW-0378">Hydrolase</keyword>
<evidence type="ECO:0000256" key="4">
    <source>
        <dbReference type="ARBA" id="ARBA00022833"/>
    </source>
</evidence>
<evidence type="ECO:0000313" key="8">
    <source>
        <dbReference type="EMBL" id="KAH6828205.1"/>
    </source>
</evidence>
<evidence type="ECO:0000256" key="5">
    <source>
        <dbReference type="ARBA" id="ARBA00023049"/>
    </source>
</evidence>
<gene>
    <name evidence="8" type="ORF">C2S53_018463</name>
</gene>
<comment type="cofactor">
    <cofactor evidence="6">
        <name>Zn(2+)</name>
        <dbReference type="ChEBI" id="CHEBI:29105"/>
    </cofactor>
    <text evidence="6">Binds 1 zinc ion per subunit.</text>
</comment>
<dbReference type="GO" id="GO:0046872">
    <property type="term" value="F:metal ion binding"/>
    <property type="evidence" value="ECO:0007669"/>
    <property type="project" value="UniProtKB-KW"/>
</dbReference>
<accession>A0AAD4P6Z1</accession>
<organism evidence="8 9">
    <name type="scientific">Perilla frutescens var. hirtella</name>
    <name type="common">Perilla citriodora</name>
    <name type="synonym">Perilla setoyensis</name>
    <dbReference type="NCBI Taxonomy" id="608512"/>
    <lineage>
        <taxon>Eukaryota</taxon>
        <taxon>Viridiplantae</taxon>
        <taxon>Streptophyta</taxon>
        <taxon>Embryophyta</taxon>
        <taxon>Tracheophyta</taxon>
        <taxon>Spermatophyta</taxon>
        <taxon>Magnoliopsida</taxon>
        <taxon>eudicotyledons</taxon>
        <taxon>Gunneridae</taxon>
        <taxon>Pentapetalae</taxon>
        <taxon>asterids</taxon>
        <taxon>lamiids</taxon>
        <taxon>Lamiales</taxon>
        <taxon>Lamiaceae</taxon>
        <taxon>Nepetoideae</taxon>
        <taxon>Elsholtzieae</taxon>
        <taxon>Perilla</taxon>
    </lineage>
</organism>
<evidence type="ECO:0000256" key="6">
    <source>
        <dbReference type="RuleBase" id="RU003983"/>
    </source>
</evidence>
<dbReference type="GO" id="GO:0051603">
    <property type="term" value="P:proteolysis involved in protein catabolic process"/>
    <property type="evidence" value="ECO:0007669"/>
    <property type="project" value="TreeGrafter"/>
</dbReference>
<dbReference type="PANTHER" id="PTHR22726:SF1">
    <property type="entry name" value="METALLOENDOPEPTIDASE OMA1, MITOCHONDRIAL"/>
    <property type="match status" value="1"/>
</dbReference>
<dbReference type="Proteomes" id="UP001190926">
    <property type="component" value="Unassembled WGS sequence"/>
</dbReference>
<keyword evidence="5 6" id="KW-0482">Metalloprotease</keyword>
<keyword evidence="4 6" id="KW-0862">Zinc</keyword>
<evidence type="ECO:0000256" key="2">
    <source>
        <dbReference type="ARBA" id="ARBA00022723"/>
    </source>
</evidence>
<dbReference type="GO" id="GO:0004222">
    <property type="term" value="F:metalloendopeptidase activity"/>
    <property type="evidence" value="ECO:0007669"/>
    <property type="project" value="InterPro"/>
</dbReference>
<dbReference type="GO" id="GO:0016020">
    <property type="term" value="C:membrane"/>
    <property type="evidence" value="ECO:0007669"/>
    <property type="project" value="TreeGrafter"/>
</dbReference>
<comment type="caution">
    <text evidence="8">The sequence shown here is derived from an EMBL/GenBank/DDBJ whole genome shotgun (WGS) entry which is preliminary data.</text>
</comment>
<dbReference type="PANTHER" id="PTHR22726">
    <property type="entry name" value="METALLOENDOPEPTIDASE OMA1"/>
    <property type="match status" value="1"/>
</dbReference>
<protein>
    <recommendedName>
        <fullName evidence="7">Peptidase M48 domain-containing protein</fullName>
    </recommendedName>
</protein>
<dbReference type="InterPro" id="IPR001915">
    <property type="entry name" value="Peptidase_M48"/>
</dbReference>